<keyword evidence="2" id="KW-1133">Transmembrane helix</keyword>
<proteinExistence type="predicted"/>
<keyword evidence="4" id="KW-1185">Reference proteome</keyword>
<dbReference type="HOGENOM" id="CLU_831569_0_0_1"/>
<reference evidence="3 4" key="1">
    <citation type="submission" date="2014-02" db="EMBL/GenBank/DDBJ databases">
        <title>The genome sequence of Colletotrichum fioriniae PJ7.</title>
        <authorList>
            <person name="Baroncelli R."/>
            <person name="Thon M.R."/>
        </authorList>
    </citation>
    <scope>NUCLEOTIDE SEQUENCE [LARGE SCALE GENOMIC DNA]</scope>
    <source>
        <strain evidence="3 4">PJ7</strain>
    </source>
</reference>
<evidence type="ECO:0000256" key="2">
    <source>
        <dbReference type="SAM" id="Phobius"/>
    </source>
</evidence>
<gene>
    <name evidence="3" type="ORF">CFIO01_12787</name>
</gene>
<feature type="transmembrane region" description="Helical" evidence="2">
    <location>
        <begin position="222"/>
        <end position="245"/>
    </location>
</feature>
<feature type="region of interest" description="Disordered" evidence="1">
    <location>
        <begin position="108"/>
        <end position="145"/>
    </location>
</feature>
<accession>A0A010RGR6</accession>
<evidence type="ECO:0000256" key="1">
    <source>
        <dbReference type="SAM" id="MobiDB-lite"/>
    </source>
</evidence>
<evidence type="ECO:0000313" key="4">
    <source>
        <dbReference type="Proteomes" id="UP000020467"/>
    </source>
</evidence>
<protein>
    <submittedName>
        <fullName evidence="3">Uncharacterized protein</fullName>
    </submittedName>
</protein>
<sequence length="334" mass="35766">MKMEERRAQDEESDGEGGEKRWEEEEKMARRGRGGKVRLGIVRLGSGRWRRSGCSAALVLGSRCAAKKESVPVASLLVPRRLGGGGGGTRKESPVVWYGKVSAGKVGSREGTYNGADNKQTPPQSTDNRQQSPRRIQRETEGEGAQVEAAVPLPSLLAPDDAAVSTDGTGLLDFWILDSGLTHAGLKVRLIPVVPRGTEICTQLPLVAVEKRHDLEVPQLDGYLVFVGFLLVGPTGSVSILWGVWPSPSNTRVFFSLTVAPGPVSGPLTPSTISSYFLSLDLGVRGTKNRQWASAIDHQPPTHWDCTLLLLSASRSDPTGCVQLDLAGRGVRGG</sequence>
<keyword evidence="2" id="KW-0812">Transmembrane</keyword>
<dbReference type="KEGG" id="cfj:CFIO01_12787"/>
<organism evidence="3 4">
    <name type="scientific">Colletotrichum fioriniae PJ7</name>
    <dbReference type="NCBI Taxonomy" id="1445577"/>
    <lineage>
        <taxon>Eukaryota</taxon>
        <taxon>Fungi</taxon>
        <taxon>Dikarya</taxon>
        <taxon>Ascomycota</taxon>
        <taxon>Pezizomycotina</taxon>
        <taxon>Sordariomycetes</taxon>
        <taxon>Hypocreomycetidae</taxon>
        <taxon>Glomerellales</taxon>
        <taxon>Glomerellaceae</taxon>
        <taxon>Colletotrichum</taxon>
        <taxon>Colletotrichum acutatum species complex</taxon>
    </lineage>
</organism>
<dbReference type="AlphaFoldDB" id="A0A010RGR6"/>
<evidence type="ECO:0000313" key="3">
    <source>
        <dbReference type="EMBL" id="EXF77024.1"/>
    </source>
</evidence>
<comment type="caution">
    <text evidence="3">The sequence shown here is derived from an EMBL/GenBank/DDBJ whole genome shotgun (WGS) entry which is preliminary data.</text>
</comment>
<feature type="region of interest" description="Disordered" evidence="1">
    <location>
        <begin position="1"/>
        <end position="34"/>
    </location>
</feature>
<dbReference type="EMBL" id="JARH01000762">
    <property type="protein sequence ID" value="EXF77024.1"/>
    <property type="molecule type" value="Genomic_DNA"/>
</dbReference>
<feature type="compositionally biased region" description="Basic and acidic residues" evidence="1">
    <location>
        <begin position="17"/>
        <end position="29"/>
    </location>
</feature>
<feature type="compositionally biased region" description="Polar residues" evidence="1">
    <location>
        <begin position="115"/>
        <end position="134"/>
    </location>
</feature>
<name>A0A010RGR6_9PEZI</name>
<feature type="compositionally biased region" description="Basic and acidic residues" evidence="1">
    <location>
        <begin position="1"/>
        <end position="10"/>
    </location>
</feature>
<dbReference type="Proteomes" id="UP000020467">
    <property type="component" value="Unassembled WGS sequence"/>
</dbReference>
<keyword evidence="2" id="KW-0472">Membrane</keyword>